<keyword evidence="4" id="KW-0539">Nucleus</keyword>
<dbReference type="AlphaFoldDB" id="A0A0S4JRZ3"/>
<feature type="compositionally biased region" description="Acidic residues" evidence="7">
    <location>
        <begin position="85"/>
        <end position="94"/>
    </location>
</feature>
<dbReference type="PANTHER" id="PTHR23149:SF31">
    <property type="entry name" value="PROTEIN PXR1"/>
    <property type="match status" value="1"/>
</dbReference>
<keyword evidence="3" id="KW-0698">rRNA processing</keyword>
<dbReference type="PROSITE" id="PS50174">
    <property type="entry name" value="G_PATCH"/>
    <property type="match status" value="1"/>
</dbReference>
<evidence type="ECO:0000256" key="3">
    <source>
        <dbReference type="ARBA" id="ARBA00022552"/>
    </source>
</evidence>
<feature type="compositionally biased region" description="Low complexity" evidence="7">
    <location>
        <begin position="95"/>
        <end position="105"/>
    </location>
</feature>
<reference evidence="10" key="1">
    <citation type="submission" date="2015-09" db="EMBL/GenBank/DDBJ databases">
        <authorList>
            <consortium name="Pathogen Informatics"/>
        </authorList>
    </citation>
    <scope>NUCLEOTIDE SEQUENCE [LARGE SCALE GENOMIC DNA]</scope>
    <source>
        <strain evidence="10">Lake Konstanz</strain>
    </source>
</reference>
<dbReference type="Pfam" id="PF01585">
    <property type="entry name" value="G-patch"/>
    <property type="match status" value="1"/>
</dbReference>
<dbReference type="GO" id="GO:0006364">
    <property type="term" value="P:rRNA processing"/>
    <property type="evidence" value="ECO:0007669"/>
    <property type="project" value="UniProtKB-KW"/>
</dbReference>
<evidence type="ECO:0000256" key="5">
    <source>
        <dbReference type="ARBA" id="ARBA00038007"/>
    </source>
</evidence>
<evidence type="ECO:0000256" key="4">
    <source>
        <dbReference type="ARBA" id="ARBA00023242"/>
    </source>
</evidence>
<dbReference type="InterPro" id="IPR050656">
    <property type="entry name" value="PINX1"/>
</dbReference>
<evidence type="ECO:0000256" key="7">
    <source>
        <dbReference type="SAM" id="MobiDB-lite"/>
    </source>
</evidence>
<sequence length="208" mass="22340">MATSTGAKWSKDASNFGKQLMKKAGWEEGKGLGKNEDGIVDNVKTTRKDNTLGIGYDGQVQQVWSTQSVGFADILSRINTATTVDDSDDDDDVDASSPASVSPVARGPTGGKHSAYLKRRNLKTEGLRSDEGKAEILGMASSSKKRGRDADEEEESADASTLVSPLLGRLMDRCPAHEPRPSMNSLSKVDVTKPEPRPPRPADTPFYA</sequence>
<feature type="compositionally biased region" description="Basic and acidic residues" evidence="7">
    <location>
        <begin position="170"/>
        <end position="180"/>
    </location>
</feature>
<comment type="subcellular location">
    <subcellularLocation>
        <location evidence="1">Nucleus</location>
        <location evidence="1">Nucleolus</location>
    </subcellularLocation>
</comment>
<evidence type="ECO:0000256" key="1">
    <source>
        <dbReference type="ARBA" id="ARBA00004604"/>
    </source>
</evidence>
<protein>
    <recommendedName>
        <fullName evidence="6">PinX1-related protein 1</fullName>
    </recommendedName>
</protein>
<evidence type="ECO:0000256" key="6">
    <source>
        <dbReference type="ARBA" id="ARBA00041961"/>
    </source>
</evidence>
<evidence type="ECO:0000259" key="8">
    <source>
        <dbReference type="PROSITE" id="PS50174"/>
    </source>
</evidence>
<dbReference type="GO" id="GO:0003676">
    <property type="term" value="F:nucleic acid binding"/>
    <property type="evidence" value="ECO:0007669"/>
    <property type="project" value="InterPro"/>
</dbReference>
<feature type="compositionally biased region" description="Basic and acidic residues" evidence="7">
    <location>
        <begin position="122"/>
        <end position="134"/>
    </location>
</feature>
<dbReference type="GO" id="GO:0005730">
    <property type="term" value="C:nucleolus"/>
    <property type="evidence" value="ECO:0007669"/>
    <property type="project" value="UniProtKB-SubCell"/>
</dbReference>
<dbReference type="OrthoDB" id="29523at2759"/>
<organism evidence="9 10">
    <name type="scientific">Bodo saltans</name>
    <name type="common">Flagellated protozoan</name>
    <dbReference type="NCBI Taxonomy" id="75058"/>
    <lineage>
        <taxon>Eukaryota</taxon>
        <taxon>Discoba</taxon>
        <taxon>Euglenozoa</taxon>
        <taxon>Kinetoplastea</taxon>
        <taxon>Metakinetoplastina</taxon>
        <taxon>Eubodonida</taxon>
        <taxon>Bodonidae</taxon>
        <taxon>Bodo</taxon>
    </lineage>
</organism>
<feature type="region of interest" description="Disordered" evidence="7">
    <location>
        <begin position="82"/>
        <end position="208"/>
    </location>
</feature>
<dbReference type="PANTHER" id="PTHR23149">
    <property type="entry name" value="G PATCH DOMAIN CONTAINING PROTEIN"/>
    <property type="match status" value="1"/>
</dbReference>
<proteinExistence type="inferred from homology"/>
<dbReference type="InterPro" id="IPR000467">
    <property type="entry name" value="G_patch_dom"/>
</dbReference>
<evidence type="ECO:0000313" key="9">
    <source>
        <dbReference type="EMBL" id="CUG94280.1"/>
    </source>
</evidence>
<dbReference type="VEuPathDB" id="TriTrypDB:BSAL_47395"/>
<feature type="compositionally biased region" description="Basic and acidic residues" evidence="7">
    <location>
        <begin position="190"/>
        <end position="200"/>
    </location>
</feature>
<dbReference type="SMART" id="SM00443">
    <property type="entry name" value="G_patch"/>
    <property type="match status" value="1"/>
</dbReference>
<dbReference type="EMBL" id="CYKH01002228">
    <property type="protein sequence ID" value="CUG94280.1"/>
    <property type="molecule type" value="Genomic_DNA"/>
</dbReference>
<accession>A0A0S4JRZ3</accession>
<keyword evidence="10" id="KW-1185">Reference proteome</keyword>
<feature type="domain" description="G-patch" evidence="8">
    <location>
        <begin position="13"/>
        <end position="59"/>
    </location>
</feature>
<evidence type="ECO:0000256" key="2">
    <source>
        <dbReference type="ARBA" id="ARBA00022517"/>
    </source>
</evidence>
<dbReference type="Proteomes" id="UP000051952">
    <property type="component" value="Unassembled WGS sequence"/>
</dbReference>
<gene>
    <name evidence="9" type="ORF">BSAL_47395</name>
</gene>
<name>A0A0S4JRZ3_BODSA</name>
<keyword evidence="2" id="KW-0690">Ribosome biogenesis</keyword>
<dbReference type="OMA" id="DPNGNRW"/>
<evidence type="ECO:0000313" key="10">
    <source>
        <dbReference type="Proteomes" id="UP000051952"/>
    </source>
</evidence>
<comment type="similarity">
    <text evidence="5">Belongs to the PINX1 family.</text>
</comment>